<proteinExistence type="predicted"/>
<feature type="compositionally biased region" description="Basic and acidic residues" evidence="1">
    <location>
        <begin position="65"/>
        <end position="93"/>
    </location>
</feature>
<name>A0A5J9SR68_9POAL</name>
<evidence type="ECO:0000313" key="3">
    <source>
        <dbReference type="Proteomes" id="UP000324897"/>
    </source>
</evidence>
<sequence>QSGKKGEFISSHSVMKLDEKRQFVAVIAIRTCDLELEVLKRERILERSSARLAYGDRHLAATAHGNERREMWQDRGGDMNRGKRETLTREKSPNRRFLPDSATAAPKPDSMTDCCAALCVLINAAVHVPIRVTFRVYAAVCDYTTHPCLQPQAMAIKKNEEANGGRHKVVKYGTIAYSKAVIAYLYLC</sequence>
<evidence type="ECO:0000256" key="1">
    <source>
        <dbReference type="SAM" id="MobiDB-lite"/>
    </source>
</evidence>
<evidence type="ECO:0000313" key="2">
    <source>
        <dbReference type="EMBL" id="TVU01495.1"/>
    </source>
</evidence>
<feature type="non-terminal residue" evidence="2">
    <location>
        <position position="1"/>
    </location>
</feature>
<reference evidence="2 3" key="1">
    <citation type="journal article" date="2019" name="Sci. Rep.">
        <title>A high-quality genome of Eragrostis curvula grass provides insights into Poaceae evolution and supports new strategies to enhance forage quality.</title>
        <authorList>
            <person name="Carballo J."/>
            <person name="Santos B.A.C.M."/>
            <person name="Zappacosta D."/>
            <person name="Garbus I."/>
            <person name="Selva J.P."/>
            <person name="Gallo C.A."/>
            <person name="Diaz A."/>
            <person name="Albertini E."/>
            <person name="Caccamo M."/>
            <person name="Echenique V."/>
        </authorList>
    </citation>
    <scope>NUCLEOTIDE SEQUENCE [LARGE SCALE GENOMIC DNA]</scope>
    <source>
        <strain evidence="3">cv. Victoria</strain>
        <tissue evidence="2">Leaf</tissue>
    </source>
</reference>
<gene>
    <name evidence="2" type="ORF">EJB05_53051</name>
</gene>
<dbReference type="AlphaFoldDB" id="A0A5J9SR68"/>
<protein>
    <submittedName>
        <fullName evidence="2">Uncharacterized protein</fullName>
    </submittedName>
</protein>
<dbReference type="Proteomes" id="UP000324897">
    <property type="component" value="Unassembled WGS sequence"/>
</dbReference>
<feature type="region of interest" description="Disordered" evidence="1">
    <location>
        <begin position="65"/>
        <end position="105"/>
    </location>
</feature>
<comment type="caution">
    <text evidence="2">The sequence shown here is derived from an EMBL/GenBank/DDBJ whole genome shotgun (WGS) entry which is preliminary data.</text>
</comment>
<keyword evidence="3" id="KW-1185">Reference proteome</keyword>
<accession>A0A5J9SR68</accession>
<organism evidence="2 3">
    <name type="scientific">Eragrostis curvula</name>
    <name type="common">weeping love grass</name>
    <dbReference type="NCBI Taxonomy" id="38414"/>
    <lineage>
        <taxon>Eukaryota</taxon>
        <taxon>Viridiplantae</taxon>
        <taxon>Streptophyta</taxon>
        <taxon>Embryophyta</taxon>
        <taxon>Tracheophyta</taxon>
        <taxon>Spermatophyta</taxon>
        <taxon>Magnoliopsida</taxon>
        <taxon>Liliopsida</taxon>
        <taxon>Poales</taxon>
        <taxon>Poaceae</taxon>
        <taxon>PACMAD clade</taxon>
        <taxon>Chloridoideae</taxon>
        <taxon>Eragrostideae</taxon>
        <taxon>Eragrostidinae</taxon>
        <taxon>Eragrostis</taxon>
    </lineage>
</organism>
<dbReference type="EMBL" id="RWGY01000435">
    <property type="protein sequence ID" value="TVU01495.1"/>
    <property type="molecule type" value="Genomic_DNA"/>
</dbReference>
<dbReference type="Gramene" id="TVU01495">
    <property type="protein sequence ID" value="TVU01495"/>
    <property type="gene ID" value="EJB05_53051"/>
</dbReference>